<accession>A0ABR1ELU5</accession>
<organism evidence="2 3">
    <name type="scientific">Necator americanus</name>
    <name type="common">Human hookworm</name>
    <dbReference type="NCBI Taxonomy" id="51031"/>
    <lineage>
        <taxon>Eukaryota</taxon>
        <taxon>Metazoa</taxon>
        <taxon>Ecdysozoa</taxon>
        <taxon>Nematoda</taxon>
        <taxon>Chromadorea</taxon>
        <taxon>Rhabditida</taxon>
        <taxon>Rhabditina</taxon>
        <taxon>Rhabditomorpha</taxon>
        <taxon>Strongyloidea</taxon>
        <taxon>Ancylostomatidae</taxon>
        <taxon>Bunostominae</taxon>
        <taxon>Necator</taxon>
    </lineage>
</organism>
<comment type="caution">
    <text evidence="2">The sequence shown here is derived from an EMBL/GenBank/DDBJ whole genome shotgun (WGS) entry which is preliminary data.</text>
</comment>
<feature type="region of interest" description="Disordered" evidence="1">
    <location>
        <begin position="63"/>
        <end position="117"/>
    </location>
</feature>
<gene>
    <name evidence="2" type="primary">Necator_chrX.g24061</name>
    <name evidence="2" type="ORF">RB195_023896</name>
</gene>
<protein>
    <submittedName>
        <fullName evidence="2">Uncharacterized protein</fullName>
    </submittedName>
</protein>
<evidence type="ECO:0000256" key="1">
    <source>
        <dbReference type="SAM" id="MobiDB-lite"/>
    </source>
</evidence>
<dbReference type="Proteomes" id="UP001303046">
    <property type="component" value="Unassembled WGS sequence"/>
</dbReference>
<name>A0ABR1ELU5_NECAM</name>
<evidence type="ECO:0000313" key="3">
    <source>
        <dbReference type="Proteomes" id="UP001303046"/>
    </source>
</evidence>
<evidence type="ECO:0000313" key="2">
    <source>
        <dbReference type="EMBL" id="KAK6763365.1"/>
    </source>
</evidence>
<reference evidence="2 3" key="1">
    <citation type="submission" date="2023-08" db="EMBL/GenBank/DDBJ databases">
        <title>A Necator americanus chromosomal reference genome.</title>
        <authorList>
            <person name="Ilik V."/>
            <person name="Petrzelkova K.J."/>
            <person name="Pardy F."/>
            <person name="Fuh T."/>
            <person name="Niatou-Singa F.S."/>
            <person name="Gouil Q."/>
            <person name="Baker L."/>
            <person name="Ritchie M.E."/>
            <person name="Jex A.R."/>
            <person name="Gazzola D."/>
            <person name="Li H."/>
            <person name="Toshio Fujiwara R."/>
            <person name="Zhan B."/>
            <person name="Aroian R.V."/>
            <person name="Pafco B."/>
            <person name="Schwarz E.M."/>
        </authorList>
    </citation>
    <scope>NUCLEOTIDE SEQUENCE [LARGE SCALE GENOMIC DNA]</scope>
    <source>
        <strain evidence="2 3">Aroian</strain>
        <tissue evidence="2">Whole animal</tissue>
    </source>
</reference>
<proteinExistence type="predicted"/>
<dbReference type="EMBL" id="JAVFWL010000006">
    <property type="protein sequence ID" value="KAK6763365.1"/>
    <property type="molecule type" value="Genomic_DNA"/>
</dbReference>
<keyword evidence="3" id="KW-1185">Reference proteome</keyword>
<sequence>MLHKPFIFVVDVDHDGILTKADKRIEELLVDDGDGLLVSAEPGQTHAILVSCTSVRPKARNQVTGKCKGGGLESLPTNKLHMSTPGERNRKESPDSGGEPGTVAPGRTGLQESYRLPKRKRTSMTICTYNARTLASEAAIEDLSKQVSKKIKYDVNGLTS</sequence>